<evidence type="ECO:0000313" key="2">
    <source>
        <dbReference type="Proteomes" id="UP000054776"/>
    </source>
</evidence>
<proteinExistence type="predicted"/>
<protein>
    <submittedName>
        <fullName evidence="1">Uncharacterized protein</fullName>
    </submittedName>
</protein>
<organism evidence="1 2">
    <name type="scientific">Trichinella spiralis</name>
    <name type="common">Trichina worm</name>
    <dbReference type="NCBI Taxonomy" id="6334"/>
    <lineage>
        <taxon>Eukaryota</taxon>
        <taxon>Metazoa</taxon>
        <taxon>Ecdysozoa</taxon>
        <taxon>Nematoda</taxon>
        <taxon>Enoplea</taxon>
        <taxon>Dorylaimia</taxon>
        <taxon>Trichinellida</taxon>
        <taxon>Trichinellidae</taxon>
        <taxon>Trichinella</taxon>
    </lineage>
</organism>
<accession>A0A0V1B8Q9</accession>
<sequence length="177" mass="20124">MGYKVCALRLSQYIGMLPICNFLETEQGCVIFSELCIQTELSCAKFYLLGQSLELYLNPICENALLMQYCAIPVNWSQLNIPIHDIFPNRLRYSLHIVAGINVYKFCTIWSQGFSFEKFDKPTGFQIVSNHYGMCRTAVKKPSQLFSSIPYSILNAHLSSDYPVASEEMAFNVGTFL</sequence>
<comment type="caution">
    <text evidence="1">The sequence shown here is derived from an EMBL/GenBank/DDBJ whole genome shotgun (WGS) entry which is preliminary data.</text>
</comment>
<evidence type="ECO:0000313" key="1">
    <source>
        <dbReference type="EMBL" id="KRY33360.1"/>
    </source>
</evidence>
<dbReference type="InParanoid" id="A0A0V1B8Q9"/>
<keyword evidence="2" id="KW-1185">Reference proteome</keyword>
<feature type="non-terminal residue" evidence="1">
    <location>
        <position position="177"/>
    </location>
</feature>
<gene>
    <name evidence="1" type="ORF">T01_16109</name>
</gene>
<name>A0A0V1B8Q9_TRISP</name>
<dbReference type="EMBL" id="JYDH01000083">
    <property type="protein sequence ID" value="KRY33360.1"/>
    <property type="molecule type" value="Genomic_DNA"/>
</dbReference>
<reference evidence="1 2" key="1">
    <citation type="submission" date="2015-01" db="EMBL/GenBank/DDBJ databases">
        <title>Evolution of Trichinella species and genotypes.</title>
        <authorList>
            <person name="Korhonen P.K."/>
            <person name="Edoardo P."/>
            <person name="Giuseppe L.R."/>
            <person name="Gasser R.B."/>
        </authorList>
    </citation>
    <scope>NUCLEOTIDE SEQUENCE [LARGE SCALE GENOMIC DNA]</scope>
    <source>
        <strain evidence="1">ISS3</strain>
    </source>
</reference>
<dbReference type="Proteomes" id="UP000054776">
    <property type="component" value="Unassembled WGS sequence"/>
</dbReference>
<dbReference type="AlphaFoldDB" id="A0A0V1B8Q9"/>